<sequence length="203" mass="20451">MKKLAAGVAASAAMIGTVAVATPATASAQSMGSSSLGSGEDTGYVFGFDMGSLGVWDTDSLGVLDTAPKMEATVKDGKVTVQVVPPEDFRGTCSPTLFRVDDLAELMMESGSVSGSLEGDREVFIPYILRKNTWESVGKVEDGVYALVGECTGLPLTELAVQVLVVPGGIGSVGPYLELGSTSAVGSITGSLGSLAGDGSSSS</sequence>
<dbReference type="AlphaFoldDB" id="A0A3S3AL17"/>
<evidence type="ECO:0000256" key="1">
    <source>
        <dbReference type="SAM" id="SignalP"/>
    </source>
</evidence>
<reference evidence="2 3" key="1">
    <citation type="submission" date="2018-11" db="EMBL/GenBank/DDBJ databases">
        <title>Rhodococcus spongicola sp. nov. and Rhodococcus xishaensis sp. nov. from marine sponges.</title>
        <authorList>
            <person name="Li L."/>
            <person name="Lin H.W."/>
        </authorList>
    </citation>
    <scope>NUCLEOTIDE SEQUENCE [LARGE SCALE GENOMIC DNA]</scope>
    <source>
        <strain evidence="2 3">LHW50502</strain>
    </source>
</reference>
<keyword evidence="1" id="KW-0732">Signal</keyword>
<dbReference type="EMBL" id="RKLN01000003">
    <property type="protein sequence ID" value="RVW03185.1"/>
    <property type="molecule type" value="Genomic_DNA"/>
</dbReference>
<evidence type="ECO:0000313" key="3">
    <source>
        <dbReference type="Proteomes" id="UP000284333"/>
    </source>
</evidence>
<gene>
    <name evidence="2" type="ORF">EF834_08365</name>
</gene>
<accession>A0A3S3AL17</accession>
<comment type="caution">
    <text evidence="2">The sequence shown here is derived from an EMBL/GenBank/DDBJ whole genome shotgun (WGS) entry which is preliminary data.</text>
</comment>
<evidence type="ECO:0000313" key="2">
    <source>
        <dbReference type="EMBL" id="RVW03185.1"/>
    </source>
</evidence>
<feature type="signal peptide" evidence="1">
    <location>
        <begin position="1"/>
        <end position="21"/>
    </location>
</feature>
<name>A0A3S3AL17_9NOCA</name>
<feature type="chain" id="PRO_5038689212" description="Secreted protein" evidence="1">
    <location>
        <begin position="22"/>
        <end position="203"/>
    </location>
</feature>
<proteinExistence type="predicted"/>
<evidence type="ECO:0008006" key="4">
    <source>
        <dbReference type="Google" id="ProtNLM"/>
    </source>
</evidence>
<protein>
    <recommendedName>
        <fullName evidence="4">Secreted protein</fullName>
    </recommendedName>
</protein>
<keyword evidence="3" id="KW-1185">Reference proteome</keyword>
<organism evidence="2 3">
    <name type="scientific">Rhodococcus spongiicola</name>
    <dbReference type="NCBI Taxonomy" id="2487352"/>
    <lineage>
        <taxon>Bacteria</taxon>
        <taxon>Bacillati</taxon>
        <taxon>Actinomycetota</taxon>
        <taxon>Actinomycetes</taxon>
        <taxon>Mycobacteriales</taxon>
        <taxon>Nocardiaceae</taxon>
        <taxon>Rhodococcus</taxon>
    </lineage>
</organism>
<dbReference type="Proteomes" id="UP000284333">
    <property type="component" value="Unassembled WGS sequence"/>
</dbReference>